<feature type="transmembrane region" description="Helical" evidence="1">
    <location>
        <begin position="34"/>
        <end position="55"/>
    </location>
</feature>
<keyword evidence="1" id="KW-0472">Membrane</keyword>
<protein>
    <recommendedName>
        <fullName evidence="4">DUF304 domain-containing protein</fullName>
    </recommendedName>
</protein>
<dbReference type="Proteomes" id="UP000237718">
    <property type="component" value="Unassembled WGS sequence"/>
</dbReference>
<dbReference type="EMBL" id="PVUF01000001">
    <property type="protein sequence ID" value="PRZ49962.1"/>
    <property type="molecule type" value="Genomic_DNA"/>
</dbReference>
<proteinExistence type="predicted"/>
<organism evidence="2 3">
    <name type="scientific">Tritonibacter scottomollicae</name>
    <name type="common">Epibacterium scottomollicae</name>
    <dbReference type="NCBI Taxonomy" id="483013"/>
    <lineage>
        <taxon>Bacteria</taxon>
        <taxon>Pseudomonadati</taxon>
        <taxon>Pseudomonadota</taxon>
        <taxon>Alphaproteobacteria</taxon>
        <taxon>Rhodobacterales</taxon>
        <taxon>Paracoccaceae</taxon>
        <taxon>Tritonibacter</taxon>
    </lineage>
</organism>
<dbReference type="AlphaFoldDB" id="A0A2T1AN30"/>
<sequence>MTARDGWDGILEPGETVLWQGQPVPGFTLTARTITMFVFGLVFSGSAWFLITIMVSMDEVLLWMLGLPFLAAGLSMIAGATVWPPYLQKYTWYTLTQKRAMIATAVPLLDRRLDTYPISTENEIALVDGALQTVYFATGVDRRDGQEVSFKIGFERISDGHKVYRLLCDIQAKAQYPRQRRNR</sequence>
<reference evidence="2 3" key="1">
    <citation type="submission" date="2018-03" db="EMBL/GenBank/DDBJ databases">
        <title>Genomic Encyclopedia of Archaeal and Bacterial Type Strains, Phase II (KMG-II): from individual species to whole genera.</title>
        <authorList>
            <person name="Goeker M."/>
        </authorList>
    </citation>
    <scope>NUCLEOTIDE SEQUENCE [LARGE SCALE GENOMIC DNA]</scope>
    <source>
        <strain evidence="2 3">DSM 25328</strain>
    </source>
</reference>
<dbReference type="OrthoDB" id="199424at2"/>
<keyword evidence="1" id="KW-1133">Transmembrane helix</keyword>
<accession>A0A2T1AN30</accession>
<evidence type="ECO:0000256" key="1">
    <source>
        <dbReference type="SAM" id="Phobius"/>
    </source>
</evidence>
<feature type="transmembrane region" description="Helical" evidence="1">
    <location>
        <begin position="61"/>
        <end position="83"/>
    </location>
</feature>
<keyword evidence="1" id="KW-0812">Transmembrane</keyword>
<dbReference type="RefSeq" id="WP_106161600.1">
    <property type="nucleotide sequence ID" value="NZ_PVUF01000001.1"/>
</dbReference>
<gene>
    <name evidence="2" type="ORF">CLV89_101178</name>
</gene>
<name>A0A2T1AN30_TRISK</name>
<evidence type="ECO:0000313" key="2">
    <source>
        <dbReference type="EMBL" id="PRZ49962.1"/>
    </source>
</evidence>
<evidence type="ECO:0008006" key="4">
    <source>
        <dbReference type="Google" id="ProtNLM"/>
    </source>
</evidence>
<evidence type="ECO:0000313" key="3">
    <source>
        <dbReference type="Proteomes" id="UP000237718"/>
    </source>
</evidence>
<comment type="caution">
    <text evidence="2">The sequence shown here is derived from an EMBL/GenBank/DDBJ whole genome shotgun (WGS) entry which is preliminary data.</text>
</comment>